<organism evidence="2 3">
    <name type="scientific">Roseobacter cerasinus</name>
    <dbReference type="NCBI Taxonomy" id="2602289"/>
    <lineage>
        <taxon>Bacteria</taxon>
        <taxon>Pseudomonadati</taxon>
        <taxon>Pseudomonadota</taxon>
        <taxon>Alphaproteobacteria</taxon>
        <taxon>Rhodobacterales</taxon>
        <taxon>Roseobacteraceae</taxon>
        <taxon>Roseobacter</taxon>
    </lineage>
</organism>
<dbReference type="AlphaFoldDB" id="A0A640VYI7"/>
<name>A0A640VYI7_9RHOB</name>
<evidence type="ECO:0000313" key="2">
    <source>
        <dbReference type="EMBL" id="GFE52005.1"/>
    </source>
</evidence>
<gene>
    <name evidence="2" type="ORF">So717_37580</name>
</gene>
<dbReference type="RefSeq" id="WP_159980260.1">
    <property type="nucleotide sequence ID" value="NZ_BLIV01000009.1"/>
</dbReference>
<feature type="transmembrane region" description="Helical" evidence="1">
    <location>
        <begin position="33"/>
        <end position="51"/>
    </location>
</feature>
<evidence type="ECO:0000313" key="3">
    <source>
        <dbReference type="Proteomes" id="UP000436522"/>
    </source>
</evidence>
<dbReference type="OrthoDB" id="483596at2"/>
<comment type="caution">
    <text evidence="2">The sequence shown here is derived from an EMBL/GenBank/DDBJ whole genome shotgun (WGS) entry which is preliminary data.</text>
</comment>
<keyword evidence="1" id="KW-0472">Membrane</keyword>
<accession>A0A640VYI7</accession>
<keyword evidence="3" id="KW-1185">Reference proteome</keyword>
<sequence length="232" mass="24719">MKYGPYFAIFIVAAVAAYAAAIGFGSMSFKQNLAELVVTHLLALMFFALLIERAVEVIVNNKFIKRELEINSPVVTLKRKCAILQAALDAALLQTIPDMSDQTALADANAAKNENIAHLRGLIASAKRDKIAADQAAMPLREELGTEKAAFAATTATILGGLVALTGTTVLAEFVDISAATDARQFFGLFDQPEFFVAVDILFTALILAGGSEGIHQIVKGFLSARDDLALT</sequence>
<dbReference type="Proteomes" id="UP000436522">
    <property type="component" value="Unassembled WGS sequence"/>
</dbReference>
<evidence type="ECO:0000256" key="1">
    <source>
        <dbReference type="SAM" id="Phobius"/>
    </source>
</evidence>
<protein>
    <submittedName>
        <fullName evidence="2">Uncharacterized protein</fullName>
    </submittedName>
</protein>
<feature type="transmembrane region" description="Helical" evidence="1">
    <location>
        <begin position="6"/>
        <end position="26"/>
    </location>
</feature>
<reference evidence="2 3" key="1">
    <citation type="submission" date="2019-12" db="EMBL/GenBank/DDBJ databases">
        <title>Roseobacter cerasinus sp. nov., isolated from seawater around aquaculture.</title>
        <authorList>
            <person name="Muramatsu S."/>
            <person name="Takabe Y."/>
            <person name="Mori K."/>
            <person name="Takaichi S."/>
            <person name="Hanada S."/>
        </authorList>
    </citation>
    <scope>NUCLEOTIDE SEQUENCE [LARGE SCALE GENOMIC DNA]</scope>
    <source>
        <strain evidence="2 3">AI77</strain>
    </source>
</reference>
<proteinExistence type="predicted"/>
<dbReference type="EMBL" id="BLIV01000009">
    <property type="protein sequence ID" value="GFE52005.1"/>
    <property type="molecule type" value="Genomic_DNA"/>
</dbReference>
<keyword evidence="1" id="KW-0812">Transmembrane</keyword>
<keyword evidence="1" id="KW-1133">Transmembrane helix</keyword>